<evidence type="ECO:0000313" key="2">
    <source>
        <dbReference type="EMBL" id="KAG8179179.1"/>
    </source>
</evidence>
<dbReference type="AlphaFoldDB" id="A0AAV6U522"/>
<evidence type="ECO:0000256" key="1">
    <source>
        <dbReference type="SAM" id="MobiDB-lite"/>
    </source>
</evidence>
<organism evidence="2 3">
    <name type="scientific">Oedothorax gibbosus</name>
    <dbReference type="NCBI Taxonomy" id="931172"/>
    <lineage>
        <taxon>Eukaryota</taxon>
        <taxon>Metazoa</taxon>
        <taxon>Ecdysozoa</taxon>
        <taxon>Arthropoda</taxon>
        <taxon>Chelicerata</taxon>
        <taxon>Arachnida</taxon>
        <taxon>Araneae</taxon>
        <taxon>Araneomorphae</taxon>
        <taxon>Entelegynae</taxon>
        <taxon>Araneoidea</taxon>
        <taxon>Linyphiidae</taxon>
        <taxon>Erigoninae</taxon>
        <taxon>Oedothorax</taxon>
    </lineage>
</organism>
<name>A0AAV6U522_9ARAC</name>
<comment type="caution">
    <text evidence="2">The sequence shown here is derived from an EMBL/GenBank/DDBJ whole genome shotgun (WGS) entry which is preliminary data.</text>
</comment>
<keyword evidence="3" id="KW-1185">Reference proteome</keyword>
<proteinExistence type="predicted"/>
<feature type="compositionally biased region" description="Polar residues" evidence="1">
    <location>
        <begin position="22"/>
        <end position="34"/>
    </location>
</feature>
<feature type="region of interest" description="Disordered" evidence="1">
    <location>
        <begin position="1"/>
        <end position="136"/>
    </location>
</feature>
<dbReference type="Proteomes" id="UP000827092">
    <property type="component" value="Unassembled WGS sequence"/>
</dbReference>
<feature type="compositionally biased region" description="Basic and acidic residues" evidence="1">
    <location>
        <begin position="88"/>
        <end position="114"/>
    </location>
</feature>
<sequence length="136" mass="14695">MLGNEAVVPPRGTTSRGGRGSQQARTLRGSTKMVQPTPRHRRSGQEGELSRASTSTKGESSSRHVPRARCRSQGVAGGGLRRGTGRISDSDSGKIRQDQDSRRPGPRADREEVAPRTVPRRRVATASRGRSSTPRE</sequence>
<accession>A0AAV6U522</accession>
<gene>
    <name evidence="2" type="ORF">JTE90_004009</name>
</gene>
<protein>
    <submittedName>
        <fullName evidence="2">Uncharacterized protein</fullName>
    </submittedName>
</protein>
<dbReference type="EMBL" id="JAFNEN010000643">
    <property type="protein sequence ID" value="KAG8179179.1"/>
    <property type="molecule type" value="Genomic_DNA"/>
</dbReference>
<reference evidence="2 3" key="1">
    <citation type="journal article" date="2022" name="Nat. Ecol. Evol.">
        <title>A masculinizing supergene underlies an exaggerated male reproductive morph in a spider.</title>
        <authorList>
            <person name="Hendrickx F."/>
            <person name="De Corte Z."/>
            <person name="Sonet G."/>
            <person name="Van Belleghem S.M."/>
            <person name="Kostlbacher S."/>
            <person name="Vangestel C."/>
        </authorList>
    </citation>
    <scope>NUCLEOTIDE SEQUENCE [LARGE SCALE GENOMIC DNA]</scope>
    <source>
        <strain evidence="2">W744_W776</strain>
    </source>
</reference>
<evidence type="ECO:0000313" key="3">
    <source>
        <dbReference type="Proteomes" id="UP000827092"/>
    </source>
</evidence>